<reference evidence="2 3" key="1">
    <citation type="submission" date="2024-05" db="EMBL/GenBank/DDBJ databases">
        <title>The nuclear and mitochondrial genome assemblies of Tetragonisca angustula (Apidae: Meliponini), a tiny yet remarkable pollinator in the Neotropics.</title>
        <authorList>
            <person name="Ferrari R."/>
            <person name="Ricardo P.C."/>
            <person name="Dias F.C."/>
            <person name="Araujo N.S."/>
            <person name="Soares D.O."/>
            <person name="Zhou Q.-S."/>
            <person name="Zhu C.-D."/>
            <person name="Coutinho L."/>
            <person name="Airas M.C."/>
            <person name="Batista T.M."/>
        </authorList>
    </citation>
    <scope>NUCLEOTIDE SEQUENCE [LARGE SCALE GENOMIC DNA]</scope>
    <source>
        <strain evidence="2">ASF017062</strain>
        <tissue evidence="2">Abdomen</tissue>
    </source>
</reference>
<dbReference type="AlphaFoldDB" id="A0AAW0Z9G5"/>
<name>A0AAW0Z9G5_9HYME</name>
<accession>A0AAW0Z9G5</accession>
<dbReference type="Proteomes" id="UP001432146">
    <property type="component" value="Unassembled WGS sequence"/>
</dbReference>
<evidence type="ECO:0000313" key="2">
    <source>
        <dbReference type="EMBL" id="KAK9294115.1"/>
    </source>
</evidence>
<evidence type="ECO:0000313" key="3">
    <source>
        <dbReference type="Proteomes" id="UP001432146"/>
    </source>
</evidence>
<feature type="region of interest" description="Disordered" evidence="1">
    <location>
        <begin position="56"/>
        <end position="95"/>
    </location>
</feature>
<feature type="compositionally biased region" description="Basic and acidic residues" evidence="1">
    <location>
        <begin position="29"/>
        <end position="40"/>
    </location>
</feature>
<evidence type="ECO:0000256" key="1">
    <source>
        <dbReference type="SAM" id="MobiDB-lite"/>
    </source>
</evidence>
<organism evidence="2 3">
    <name type="scientific">Tetragonisca angustula</name>
    <dbReference type="NCBI Taxonomy" id="166442"/>
    <lineage>
        <taxon>Eukaryota</taxon>
        <taxon>Metazoa</taxon>
        <taxon>Ecdysozoa</taxon>
        <taxon>Arthropoda</taxon>
        <taxon>Hexapoda</taxon>
        <taxon>Insecta</taxon>
        <taxon>Pterygota</taxon>
        <taxon>Neoptera</taxon>
        <taxon>Endopterygota</taxon>
        <taxon>Hymenoptera</taxon>
        <taxon>Apocrita</taxon>
        <taxon>Aculeata</taxon>
        <taxon>Apoidea</taxon>
        <taxon>Anthophila</taxon>
        <taxon>Apidae</taxon>
        <taxon>Tetragonisca</taxon>
    </lineage>
</organism>
<dbReference type="EMBL" id="JAWNGG020000346">
    <property type="protein sequence ID" value="KAK9294115.1"/>
    <property type="molecule type" value="Genomic_DNA"/>
</dbReference>
<feature type="region of interest" description="Disordered" evidence="1">
    <location>
        <begin position="19"/>
        <end position="40"/>
    </location>
</feature>
<sequence length="130" mass="14143">MDGKARATVNANAEHGAAAACRHLPHVQRPLDSKERERRGTTRWCCVGGPAGGLSHHRFTTSAGHCRERDRKPLPAARPSPPDGGDRPVSSRRVYRTRVKRRCYSSLLWSPAAARCTGNSSSNSKMAAGR</sequence>
<gene>
    <name evidence="2" type="ORF">QLX08_011167</name>
</gene>
<proteinExistence type="predicted"/>
<protein>
    <submittedName>
        <fullName evidence="2">Uncharacterized protein</fullName>
    </submittedName>
</protein>
<comment type="caution">
    <text evidence="2">The sequence shown here is derived from an EMBL/GenBank/DDBJ whole genome shotgun (WGS) entry which is preliminary data.</text>
</comment>
<keyword evidence="3" id="KW-1185">Reference proteome</keyword>